<organism evidence="2 3">
    <name type="scientific">Alloscardovia theropitheci</name>
    <dbReference type="NCBI Taxonomy" id="2496842"/>
    <lineage>
        <taxon>Bacteria</taxon>
        <taxon>Bacillati</taxon>
        <taxon>Actinomycetota</taxon>
        <taxon>Actinomycetes</taxon>
        <taxon>Bifidobacteriales</taxon>
        <taxon>Bifidobacteriaceae</taxon>
        <taxon>Alloscardovia</taxon>
    </lineage>
</organism>
<evidence type="ECO:0000313" key="2">
    <source>
        <dbReference type="EMBL" id="TCD54736.1"/>
    </source>
</evidence>
<reference evidence="2 3" key="1">
    <citation type="submission" date="2018-12" db="EMBL/GenBank/DDBJ databases">
        <title>Alloscrdovia theropitheci sp. nov: a novel taxon from the feces of the bleeding-herat monkey (Theropithecus geleda).</title>
        <authorList>
            <person name="Modesto M."/>
        </authorList>
    </citation>
    <scope>NUCLEOTIDE SEQUENCE [LARGE SCALE GENOMIC DNA]</scope>
    <source>
        <strain evidence="2 3">GLDI4/2</strain>
    </source>
</reference>
<comment type="caution">
    <text evidence="2">The sequence shown here is derived from an EMBL/GenBank/DDBJ whole genome shotgun (WGS) entry which is preliminary data.</text>
</comment>
<protein>
    <submittedName>
        <fullName evidence="2">Uncharacterized protein</fullName>
    </submittedName>
</protein>
<accession>A0A4R0R0W8</accession>
<dbReference type="RefSeq" id="WP_131283086.1">
    <property type="nucleotide sequence ID" value="NZ_RXLP01000004.1"/>
</dbReference>
<gene>
    <name evidence="2" type="ORF">EJ419_01115</name>
</gene>
<evidence type="ECO:0000313" key="3">
    <source>
        <dbReference type="Proteomes" id="UP000291289"/>
    </source>
</evidence>
<evidence type="ECO:0000256" key="1">
    <source>
        <dbReference type="SAM" id="MobiDB-lite"/>
    </source>
</evidence>
<dbReference type="Proteomes" id="UP000291289">
    <property type="component" value="Unassembled WGS sequence"/>
</dbReference>
<feature type="region of interest" description="Disordered" evidence="1">
    <location>
        <begin position="1"/>
        <end position="22"/>
    </location>
</feature>
<name>A0A4R0R0W8_9BIFI</name>
<dbReference type="EMBL" id="RXLP01000004">
    <property type="protein sequence ID" value="TCD54736.1"/>
    <property type="molecule type" value="Genomic_DNA"/>
</dbReference>
<keyword evidence="3" id="KW-1185">Reference proteome</keyword>
<proteinExistence type="predicted"/>
<sequence length="100" mass="11375">MSSLNLNHDSSEHDSNSYIPPGLTQAEHQLLKYYLDTLERCYNSRVRKFKSEAHLLAHNAKNQLSSDKAHLSEAVHGKFSQELEQQINKYLSDFDGIGGK</sequence>
<dbReference type="AlphaFoldDB" id="A0A4R0R0W8"/>